<dbReference type="Pfam" id="PF00990">
    <property type="entry name" value="GGDEF"/>
    <property type="match status" value="1"/>
</dbReference>
<name>A0A5J5I8R4_9SPHN</name>
<dbReference type="PANTHER" id="PTHR44757:SF2">
    <property type="entry name" value="BIOFILM ARCHITECTURE MAINTENANCE PROTEIN MBAA"/>
    <property type="match status" value="1"/>
</dbReference>
<dbReference type="PANTHER" id="PTHR44757">
    <property type="entry name" value="DIGUANYLATE CYCLASE DGCP"/>
    <property type="match status" value="1"/>
</dbReference>
<sequence length="806" mass="87608">MTVMRRGFPASGWTAMPSSHCIFDAARRTDRVIIYVQPFPLTRLTEWLLDSRTRVPAVIADQLKNGLFSSLPIFLGGVLNATAVATIAAWRHPSGPFLGWLLFEIGLGLVRMTVLIHGKKRMAAGMTPPRGLSAILSCFWALSVGIGTSLCILSGDWILATIACLSAAAMVCGICLRNFGTPRLAATMVFLALGPCAVAGSLTADPVLPVISVQLPIFMLTIFSASFALHKMLVSWMTALADLERSESLTETILRSSPDHMLILEDDHRIIFYNQPEGGLAADTLIGRNWLYEMAEEDRPAAQRALDQARANQPATLILSLMPDTALAPELRKPRWFDIAINKTSDASGRLIVVARDITHQKKSEEKAVWMAQHDALTGLPNRALLQDHLDETLANVGRDMEAAMLIIDVDNFKTINDSVGHDGGDALLCAFAERLRAAVGEGDLVARTGGDEFALVIAASSVETVEQVAQNIYDQLRTPIDHGGRLLECSASIGASFIPRDGRTRSEIMKAADIALYAAKTGGRARLRIFEPGMMVEVERHQTMIALARQALTHDTIVPHYQPKVRLRTSQVTGFEALLRWRDHEGQLRTPDMVRAAFDDPALGSLLSERMLQKVLDDIQNWTRIGLAFGNVAINVAGADFRQGGFADKVIRSLNARQLPPSCIQIEVTENVFLGHGAGDVERELRALSDHGIRIALDDFGTGYASLSHLTQFPVDLLKIDRSFIQRIGTSTDAEAITSTVVNLGHCLGLEIVAEGIETAAQESYLRDINCDVGQGFLYARAMPAEAVPACLAQSETAGQIAKAG</sequence>
<dbReference type="Gene3D" id="3.30.450.20">
    <property type="entry name" value="PAS domain"/>
    <property type="match status" value="1"/>
</dbReference>
<dbReference type="InterPro" id="IPR052155">
    <property type="entry name" value="Biofilm_reg_signaling"/>
</dbReference>
<dbReference type="Gene3D" id="3.30.70.270">
    <property type="match status" value="1"/>
</dbReference>
<keyword evidence="1" id="KW-0472">Membrane</keyword>
<keyword evidence="1" id="KW-0812">Transmembrane</keyword>
<dbReference type="InterPro" id="IPR029787">
    <property type="entry name" value="Nucleotide_cyclase"/>
</dbReference>
<dbReference type="CDD" id="cd01949">
    <property type="entry name" value="GGDEF"/>
    <property type="match status" value="1"/>
</dbReference>
<dbReference type="Proteomes" id="UP000326364">
    <property type="component" value="Unassembled WGS sequence"/>
</dbReference>
<dbReference type="NCBIfam" id="TIGR00254">
    <property type="entry name" value="GGDEF"/>
    <property type="match status" value="1"/>
</dbReference>
<feature type="transmembrane region" description="Helical" evidence="1">
    <location>
        <begin position="130"/>
        <end position="151"/>
    </location>
</feature>
<feature type="transmembrane region" description="Helical" evidence="1">
    <location>
        <begin position="184"/>
        <end position="204"/>
    </location>
</feature>
<dbReference type="PROSITE" id="PS50887">
    <property type="entry name" value="GGDEF"/>
    <property type="match status" value="1"/>
</dbReference>
<dbReference type="Pfam" id="PF00563">
    <property type="entry name" value="EAL"/>
    <property type="match status" value="1"/>
</dbReference>
<organism evidence="5 6">
    <name type="scientific">Sphingobium limneticum</name>
    <dbReference type="NCBI Taxonomy" id="1007511"/>
    <lineage>
        <taxon>Bacteria</taxon>
        <taxon>Pseudomonadati</taxon>
        <taxon>Pseudomonadota</taxon>
        <taxon>Alphaproteobacteria</taxon>
        <taxon>Sphingomonadales</taxon>
        <taxon>Sphingomonadaceae</taxon>
        <taxon>Sphingobium</taxon>
    </lineage>
</organism>
<comment type="caution">
    <text evidence="5">The sequence shown here is derived from an EMBL/GenBank/DDBJ whole genome shotgun (WGS) entry which is preliminary data.</text>
</comment>
<feature type="transmembrane region" description="Helical" evidence="1">
    <location>
        <begin position="97"/>
        <end position="118"/>
    </location>
</feature>
<dbReference type="SUPFAM" id="SSF55785">
    <property type="entry name" value="PYP-like sensor domain (PAS domain)"/>
    <property type="match status" value="1"/>
</dbReference>
<dbReference type="EMBL" id="VYQB01000001">
    <property type="protein sequence ID" value="KAA9021415.1"/>
    <property type="molecule type" value="Genomic_DNA"/>
</dbReference>
<accession>A0A5J5I8R4</accession>
<dbReference type="SUPFAM" id="SSF141868">
    <property type="entry name" value="EAL domain-like"/>
    <property type="match status" value="1"/>
</dbReference>
<dbReference type="InterPro" id="IPR001633">
    <property type="entry name" value="EAL_dom"/>
</dbReference>
<evidence type="ECO:0000313" key="5">
    <source>
        <dbReference type="EMBL" id="KAA9033777.1"/>
    </source>
</evidence>
<dbReference type="InterPro" id="IPR035919">
    <property type="entry name" value="EAL_sf"/>
</dbReference>
<reference evidence="6 7" key="1">
    <citation type="submission" date="2019-09" db="EMBL/GenBank/DDBJ databases">
        <authorList>
            <person name="Feng G."/>
        </authorList>
    </citation>
    <scope>NUCLEOTIDE SEQUENCE [LARGE SCALE GENOMIC DNA]</scope>
    <source>
        <strain evidence="5 6">KACC 19283</strain>
        <strain evidence="4 7">KACC 19284</strain>
    </source>
</reference>
<evidence type="ECO:0000313" key="6">
    <source>
        <dbReference type="Proteomes" id="UP000325933"/>
    </source>
</evidence>
<dbReference type="InterPro" id="IPR000160">
    <property type="entry name" value="GGDEF_dom"/>
</dbReference>
<proteinExistence type="predicted"/>
<feature type="domain" description="EAL" evidence="2">
    <location>
        <begin position="542"/>
        <end position="797"/>
    </location>
</feature>
<dbReference type="InterPro" id="IPR013656">
    <property type="entry name" value="PAS_4"/>
</dbReference>
<feature type="transmembrane region" description="Helical" evidence="1">
    <location>
        <begin position="157"/>
        <end position="177"/>
    </location>
</feature>
<dbReference type="SMART" id="SM00052">
    <property type="entry name" value="EAL"/>
    <property type="match status" value="1"/>
</dbReference>
<dbReference type="AlphaFoldDB" id="A0A5J5I8R4"/>
<dbReference type="PROSITE" id="PS50883">
    <property type="entry name" value="EAL"/>
    <property type="match status" value="1"/>
</dbReference>
<evidence type="ECO:0000313" key="4">
    <source>
        <dbReference type="EMBL" id="KAA9021415.1"/>
    </source>
</evidence>
<dbReference type="InterPro" id="IPR035965">
    <property type="entry name" value="PAS-like_dom_sf"/>
</dbReference>
<dbReference type="Gene3D" id="3.20.20.450">
    <property type="entry name" value="EAL domain"/>
    <property type="match status" value="1"/>
</dbReference>
<dbReference type="SUPFAM" id="SSF55073">
    <property type="entry name" value="Nucleotide cyclase"/>
    <property type="match status" value="1"/>
</dbReference>
<dbReference type="Pfam" id="PF08448">
    <property type="entry name" value="PAS_4"/>
    <property type="match status" value="1"/>
</dbReference>
<evidence type="ECO:0000259" key="2">
    <source>
        <dbReference type="PROSITE" id="PS50883"/>
    </source>
</evidence>
<dbReference type="InterPro" id="IPR043128">
    <property type="entry name" value="Rev_trsase/Diguanyl_cyclase"/>
</dbReference>
<dbReference type="EMBL" id="VYQA01000001">
    <property type="protein sequence ID" value="KAA9033777.1"/>
    <property type="molecule type" value="Genomic_DNA"/>
</dbReference>
<evidence type="ECO:0000313" key="7">
    <source>
        <dbReference type="Proteomes" id="UP000326364"/>
    </source>
</evidence>
<dbReference type="SMART" id="SM00267">
    <property type="entry name" value="GGDEF"/>
    <property type="match status" value="1"/>
</dbReference>
<dbReference type="Proteomes" id="UP000325933">
    <property type="component" value="Unassembled WGS sequence"/>
</dbReference>
<keyword evidence="7" id="KW-1185">Reference proteome</keyword>
<gene>
    <name evidence="5" type="ORF">F4U95_01590</name>
    <name evidence="4" type="ORF">F4U96_01590</name>
</gene>
<evidence type="ECO:0000256" key="1">
    <source>
        <dbReference type="SAM" id="Phobius"/>
    </source>
</evidence>
<feature type="domain" description="GGDEF" evidence="3">
    <location>
        <begin position="401"/>
        <end position="533"/>
    </location>
</feature>
<feature type="transmembrane region" description="Helical" evidence="1">
    <location>
        <begin position="71"/>
        <end position="91"/>
    </location>
</feature>
<evidence type="ECO:0000259" key="3">
    <source>
        <dbReference type="PROSITE" id="PS50887"/>
    </source>
</evidence>
<dbReference type="CDD" id="cd01948">
    <property type="entry name" value="EAL"/>
    <property type="match status" value="1"/>
</dbReference>
<keyword evidence="1" id="KW-1133">Transmembrane helix</keyword>
<protein>
    <submittedName>
        <fullName evidence="5">EAL domain-containing protein</fullName>
    </submittedName>
</protein>